<evidence type="ECO:0000313" key="4">
    <source>
        <dbReference type="EMBL" id="KOF02517.1"/>
    </source>
</evidence>
<dbReference type="Proteomes" id="UP000036908">
    <property type="component" value="Unassembled WGS sequence"/>
</dbReference>
<evidence type="ECO:0000256" key="2">
    <source>
        <dbReference type="SAM" id="SignalP"/>
    </source>
</evidence>
<dbReference type="SUPFAM" id="SSF52317">
    <property type="entry name" value="Class I glutamine amidotransferase-like"/>
    <property type="match status" value="1"/>
</dbReference>
<dbReference type="SUPFAM" id="SSF53187">
    <property type="entry name" value="Zn-dependent exopeptidases"/>
    <property type="match status" value="1"/>
</dbReference>
<dbReference type="CDD" id="cd06238">
    <property type="entry name" value="M14-like"/>
    <property type="match status" value="1"/>
</dbReference>
<dbReference type="GO" id="GO:0004181">
    <property type="term" value="F:metallocarboxypeptidase activity"/>
    <property type="evidence" value="ECO:0007669"/>
    <property type="project" value="InterPro"/>
</dbReference>
<feature type="signal peptide" evidence="2">
    <location>
        <begin position="1"/>
        <end position="20"/>
    </location>
</feature>
<name>A0A0L8AJV4_9BACT</name>
<feature type="domain" description="Peptidase M14" evidence="3">
    <location>
        <begin position="37"/>
        <end position="365"/>
    </location>
</feature>
<dbReference type="InterPro" id="IPR000834">
    <property type="entry name" value="Peptidase_M14"/>
</dbReference>
<proteinExistence type="inferred from homology"/>
<comment type="caution">
    <text evidence="1">Lacks conserved residue(s) required for the propagation of feature annotation.</text>
</comment>
<protein>
    <submittedName>
        <fullName evidence="4">Zinc carboxypeptidase</fullName>
    </submittedName>
</protein>
<keyword evidence="2" id="KW-0732">Signal</keyword>
<keyword evidence="4" id="KW-0645">Protease</keyword>
<feature type="chain" id="PRO_5005580357" evidence="2">
    <location>
        <begin position="21"/>
        <end position="844"/>
    </location>
</feature>
<reference evidence="5" key="1">
    <citation type="submission" date="2014-11" db="EMBL/GenBank/DDBJ databases">
        <title>Genome sequencing of Roseivirga sp. D-25.</title>
        <authorList>
            <person name="Selvaratnam C."/>
            <person name="Thevarajoo S."/>
            <person name="Goh K.M."/>
            <person name="Eee R."/>
            <person name="Chan K.-G."/>
            <person name="Chong C.S."/>
        </authorList>
    </citation>
    <scope>NUCLEOTIDE SEQUENCE [LARGE SCALE GENOMIC DNA]</scope>
    <source>
        <strain evidence="5">D-25</strain>
    </source>
</reference>
<dbReference type="InterPro" id="IPR029062">
    <property type="entry name" value="Class_I_gatase-like"/>
</dbReference>
<dbReference type="AlphaFoldDB" id="A0A0L8AJV4"/>
<evidence type="ECO:0000256" key="1">
    <source>
        <dbReference type="PROSITE-ProRule" id="PRU01379"/>
    </source>
</evidence>
<sequence>MKRTLLCLCLLAFTLFQTQAQSLKSPDEFLGYKLGTRFTPNYKVVDYYEYVTNQLSNAKIHQYGQTNELRPLVAAIVSSQENIDNWETIRTDNLKRAKLMEGEPSGKKIGIVWLSYNVHGNEANSTETAMKTLYEIARPDNTTSREWLKNTVIIFDPCVNPDGRDRYSNWINQVAGTTPNPNPEAAEHNEPWPGGRANHYLFDLNRDWAWQTQVESQQRMKFYNTIMPHIHVDFHEQGSNSPYYFAPAAEPVHDQVTQWQRDFQDIIGKNHAKYFDENGWLFFTKESFDMLYPSYGDSYPMFNGAIGMTYEQGSSDLAILTDEGDTLKLEDAIAHHYTTGMSTVETASKYSEKMVDEFANFFNKSVNNPKAKYKTYIVRGTNHPDKLKKLTDFLDSQQIVYGIGSSSKAVSSFNYLTGKTENAGVQNGDILISAFQPKAVLVQAFFEPNTFASTSDTYDITAWAVPYMMGLDAYATETKMDVKPAKYSKPQGQVNVGSKPAAYLLKWETLEDAKFLGHLLKNDIKLRFAEEPFSVAGNSYATGTLIITRKGNMHMGSKFDDIVKNAAKTYDRNLTSTPTTFVETGKDFGSNGVKFLDAPKILVLRGDGVSSLGFGEFWYFMEQELNYPITMVDVNDFGRINLDNYNTLVLPSGSYGSALGGSRMDDVKSWVRGGGKIIAIERSINTFAGKDGFSLKNYASDSDQKEANKKTDEEKEKEALTPYADRGDLFASSRLPGAIFKLKVDNTHPLAFGYPDYYFTLKNNSSRYAYLAGGGNVGIIEGVDSYVSGVAGDKAKERLAKSVVFGVESYGRGSIVYMADNPLFRAFWQNGKLFVANSIFFVGQ</sequence>
<comment type="similarity">
    <text evidence="1">Belongs to the peptidase M14 family.</text>
</comment>
<dbReference type="EMBL" id="JSVA01000012">
    <property type="protein sequence ID" value="KOF02517.1"/>
    <property type="molecule type" value="Genomic_DNA"/>
</dbReference>
<dbReference type="PATRIC" id="fig|1566026.4.peg.722"/>
<keyword evidence="5" id="KW-1185">Reference proteome</keyword>
<evidence type="ECO:0000259" key="3">
    <source>
        <dbReference type="PROSITE" id="PS52035"/>
    </source>
</evidence>
<dbReference type="PROSITE" id="PS52035">
    <property type="entry name" value="PEPTIDASE_M14"/>
    <property type="match status" value="1"/>
</dbReference>
<dbReference type="GO" id="GO:0006508">
    <property type="term" value="P:proteolysis"/>
    <property type="evidence" value="ECO:0007669"/>
    <property type="project" value="InterPro"/>
</dbReference>
<dbReference type="GO" id="GO:0008270">
    <property type="term" value="F:zinc ion binding"/>
    <property type="evidence" value="ECO:0007669"/>
    <property type="project" value="InterPro"/>
</dbReference>
<dbReference type="OrthoDB" id="9758209at2"/>
<keyword evidence="4" id="KW-0121">Carboxypeptidase</keyword>
<gene>
    <name evidence="4" type="ORF">OB69_12155</name>
</gene>
<keyword evidence="4" id="KW-0378">Hydrolase</keyword>
<dbReference type="Gene3D" id="3.40.630.10">
    <property type="entry name" value="Zn peptidases"/>
    <property type="match status" value="1"/>
</dbReference>
<comment type="caution">
    <text evidence="4">The sequence shown here is derived from an EMBL/GenBank/DDBJ whole genome shotgun (WGS) entry which is preliminary data.</text>
</comment>
<accession>A0A0L8AJV4</accession>
<dbReference type="RefSeq" id="WP_053224005.1">
    <property type="nucleotide sequence ID" value="NZ_JSVA01000012.1"/>
</dbReference>
<dbReference type="Pfam" id="PF00246">
    <property type="entry name" value="Peptidase_M14"/>
    <property type="match status" value="1"/>
</dbReference>
<evidence type="ECO:0000313" key="5">
    <source>
        <dbReference type="Proteomes" id="UP000036908"/>
    </source>
</evidence>
<organism evidence="4 5">
    <name type="scientific">Roseivirga seohaensis subsp. aquiponti</name>
    <dbReference type="NCBI Taxonomy" id="1566026"/>
    <lineage>
        <taxon>Bacteria</taxon>
        <taxon>Pseudomonadati</taxon>
        <taxon>Bacteroidota</taxon>
        <taxon>Cytophagia</taxon>
        <taxon>Cytophagales</taxon>
        <taxon>Roseivirgaceae</taxon>
        <taxon>Roseivirga</taxon>
    </lineage>
</organism>